<feature type="domain" description="Protein kinase" evidence="11">
    <location>
        <begin position="1"/>
        <end position="176"/>
    </location>
</feature>
<dbReference type="AlphaFoldDB" id="A2FYJ2"/>
<gene>
    <name evidence="12" type="ORF">TVAG_061250</name>
</gene>
<dbReference type="PANTHER" id="PTHR48012:SF10">
    <property type="entry name" value="FI20177P1"/>
    <property type="match status" value="1"/>
</dbReference>
<organism evidence="12 13">
    <name type="scientific">Trichomonas vaginalis (strain ATCC PRA-98 / G3)</name>
    <dbReference type="NCBI Taxonomy" id="412133"/>
    <lineage>
        <taxon>Eukaryota</taxon>
        <taxon>Metamonada</taxon>
        <taxon>Parabasalia</taxon>
        <taxon>Trichomonadida</taxon>
        <taxon>Trichomonadidae</taxon>
        <taxon>Trichomonas</taxon>
    </lineage>
</organism>
<keyword evidence="13" id="KW-1185">Reference proteome</keyword>
<feature type="region of interest" description="Disordered" evidence="9">
    <location>
        <begin position="225"/>
        <end position="291"/>
    </location>
</feature>
<comment type="catalytic activity">
    <reaction evidence="7">
        <text>L-threonyl-[protein] + ATP = O-phospho-L-threonyl-[protein] + ADP + H(+)</text>
        <dbReference type="Rhea" id="RHEA:46608"/>
        <dbReference type="Rhea" id="RHEA-COMP:11060"/>
        <dbReference type="Rhea" id="RHEA-COMP:11605"/>
        <dbReference type="ChEBI" id="CHEBI:15378"/>
        <dbReference type="ChEBI" id="CHEBI:30013"/>
        <dbReference type="ChEBI" id="CHEBI:30616"/>
        <dbReference type="ChEBI" id="CHEBI:61977"/>
        <dbReference type="ChEBI" id="CHEBI:456216"/>
        <dbReference type="EC" id="2.7.11.1"/>
    </reaction>
</comment>
<dbReference type="PANTHER" id="PTHR48012">
    <property type="entry name" value="STERILE20-LIKE KINASE, ISOFORM B-RELATED"/>
    <property type="match status" value="1"/>
</dbReference>
<dbReference type="KEGG" id="tva:4747695"/>
<evidence type="ECO:0000256" key="2">
    <source>
        <dbReference type="ARBA" id="ARBA00022527"/>
    </source>
</evidence>
<dbReference type="InterPro" id="IPR011009">
    <property type="entry name" value="Kinase-like_dom_sf"/>
</dbReference>
<dbReference type="GO" id="GO:0004713">
    <property type="term" value="F:protein tyrosine kinase activity"/>
    <property type="evidence" value="ECO:0007669"/>
    <property type="project" value="InterPro"/>
</dbReference>
<evidence type="ECO:0000256" key="1">
    <source>
        <dbReference type="ARBA" id="ARBA00008874"/>
    </source>
</evidence>
<dbReference type="InterPro" id="IPR020635">
    <property type="entry name" value="Tyr_kinase_cat_dom"/>
</dbReference>
<reference evidence="12" key="2">
    <citation type="journal article" date="2007" name="Science">
        <title>Draft genome sequence of the sexually transmitted pathogen Trichomonas vaginalis.</title>
        <authorList>
            <person name="Carlton J.M."/>
            <person name="Hirt R.P."/>
            <person name="Silva J.C."/>
            <person name="Delcher A.L."/>
            <person name="Schatz M."/>
            <person name="Zhao Q."/>
            <person name="Wortman J.R."/>
            <person name="Bidwell S.L."/>
            <person name="Alsmark U.C.M."/>
            <person name="Besteiro S."/>
            <person name="Sicheritz-Ponten T."/>
            <person name="Noel C.J."/>
            <person name="Dacks J.B."/>
            <person name="Foster P.G."/>
            <person name="Simillion C."/>
            <person name="Van de Peer Y."/>
            <person name="Miranda-Saavedra D."/>
            <person name="Barton G.J."/>
            <person name="Westrop G.D."/>
            <person name="Mueller S."/>
            <person name="Dessi D."/>
            <person name="Fiori P.L."/>
            <person name="Ren Q."/>
            <person name="Paulsen I."/>
            <person name="Zhang H."/>
            <person name="Bastida-Corcuera F.D."/>
            <person name="Simoes-Barbosa A."/>
            <person name="Brown M.T."/>
            <person name="Hayes R.D."/>
            <person name="Mukherjee M."/>
            <person name="Okumura C.Y."/>
            <person name="Schneider R."/>
            <person name="Smith A.J."/>
            <person name="Vanacova S."/>
            <person name="Villalvazo M."/>
            <person name="Haas B.J."/>
            <person name="Pertea M."/>
            <person name="Feldblyum T.V."/>
            <person name="Utterback T.R."/>
            <person name="Shu C.L."/>
            <person name="Osoegawa K."/>
            <person name="de Jong P.J."/>
            <person name="Hrdy I."/>
            <person name="Horvathova L."/>
            <person name="Zubacova Z."/>
            <person name="Dolezal P."/>
            <person name="Malik S.B."/>
            <person name="Logsdon J.M. Jr."/>
            <person name="Henze K."/>
            <person name="Gupta A."/>
            <person name="Wang C.C."/>
            <person name="Dunne R.L."/>
            <person name="Upcroft J.A."/>
            <person name="Upcroft P."/>
            <person name="White O."/>
            <person name="Salzberg S.L."/>
            <person name="Tang P."/>
            <person name="Chiu C.-H."/>
            <person name="Lee Y.-S."/>
            <person name="Embley T.M."/>
            <person name="Coombs G.H."/>
            <person name="Mottram J.C."/>
            <person name="Tachezy J."/>
            <person name="Fraser-Liggett C.M."/>
            <person name="Johnson P.J."/>
        </authorList>
    </citation>
    <scope>NUCLEOTIDE SEQUENCE [LARGE SCALE GENOMIC DNA]</scope>
    <source>
        <strain evidence="12">G3</strain>
    </source>
</reference>
<evidence type="ECO:0000256" key="8">
    <source>
        <dbReference type="ARBA" id="ARBA00048679"/>
    </source>
</evidence>
<dbReference type="SMART" id="SM00219">
    <property type="entry name" value="TyrKc"/>
    <property type="match status" value="1"/>
</dbReference>
<feature type="compositionally biased region" description="Basic and acidic residues" evidence="9">
    <location>
        <begin position="236"/>
        <end position="259"/>
    </location>
</feature>
<dbReference type="GO" id="GO:0005524">
    <property type="term" value="F:ATP binding"/>
    <property type="evidence" value="ECO:0007669"/>
    <property type="project" value="UniProtKB-KW"/>
</dbReference>
<keyword evidence="5 12" id="KW-0418">Kinase</keyword>
<keyword evidence="4" id="KW-0547">Nucleotide-binding</keyword>
<dbReference type="VEuPathDB" id="TrichDB:TVAG_124180"/>
<evidence type="ECO:0000256" key="10">
    <source>
        <dbReference type="SAM" id="SignalP"/>
    </source>
</evidence>
<evidence type="ECO:0000259" key="11">
    <source>
        <dbReference type="PROSITE" id="PS50011"/>
    </source>
</evidence>
<feature type="chain" id="PRO_5002643863" evidence="10">
    <location>
        <begin position="35"/>
        <end position="336"/>
    </location>
</feature>
<feature type="compositionally biased region" description="Basic and acidic residues" evidence="9">
    <location>
        <begin position="271"/>
        <end position="288"/>
    </location>
</feature>
<dbReference type="InParanoid" id="A2FYJ2"/>
<dbReference type="eggNOG" id="KOG0582">
    <property type="taxonomic scope" value="Eukaryota"/>
</dbReference>
<comment type="similarity">
    <text evidence="1">Belongs to the protein kinase superfamily. STE Ser/Thr protein kinase family. STE20 subfamily.</text>
</comment>
<dbReference type="EMBL" id="DS114145">
    <property type="protein sequence ID" value="EAX90017.1"/>
    <property type="molecule type" value="Genomic_DNA"/>
</dbReference>
<evidence type="ECO:0000256" key="6">
    <source>
        <dbReference type="ARBA" id="ARBA00022840"/>
    </source>
</evidence>
<dbReference type="Proteomes" id="UP000001542">
    <property type="component" value="Unassembled WGS sequence"/>
</dbReference>
<evidence type="ECO:0000256" key="3">
    <source>
        <dbReference type="ARBA" id="ARBA00022679"/>
    </source>
</evidence>
<dbReference type="PROSITE" id="PS50011">
    <property type="entry name" value="PROTEIN_KINASE_DOM"/>
    <property type="match status" value="1"/>
</dbReference>
<dbReference type="GO" id="GO:0005737">
    <property type="term" value="C:cytoplasm"/>
    <property type="evidence" value="ECO:0000318"/>
    <property type="project" value="GO_Central"/>
</dbReference>
<dbReference type="GO" id="GO:0004674">
    <property type="term" value="F:protein serine/threonine kinase activity"/>
    <property type="evidence" value="ECO:0000318"/>
    <property type="project" value="GO_Central"/>
</dbReference>
<proteinExistence type="inferred from homology"/>
<dbReference type="VEuPathDB" id="TrichDB:TVAGG3_0410170"/>
<evidence type="ECO:0000313" key="12">
    <source>
        <dbReference type="EMBL" id="EAX90017.1"/>
    </source>
</evidence>
<dbReference type="Pfam" id="PF00069">
    <property type="entry name" value="Pkinase"/>
    <property type="match status" value="1"/>
</dbReference>
<evidence type="ECO:0000256" key="4">
    <source>
        <dbReference type="ARBA" id="ARBA00022741"/>
    </source>
</evidence>
<comment type="catalytic activity">
    <reaction evidence="8">
        <text>L-seryl-[protein] + ATP = O-phospho-L-seryl-[protein] + ADP + H(+)</text>
        <dbReference type="Rhea" id="RHEA:17989"/>
        <dbReference type="Rhea" id="RHEA-COMP:9863"/>
        <dbReference type="Rhea" id="RHEA-COMP:11604"/>
        <dbReference type="ChEBI" id="CHEBI:15378"/>
        <dbReference type="ChEBI" id="CHEBI:29999"/>
        <dbReference type="ChEBI" id="CHEBI:30616"/>
        <dbReference type="ChEBI" id="CHEBI:83421"/>
        <dbReference type="ChEBI" id="CHEBI:456216"/>
        <dbReference type="EC" id="2.7.11.1"/>
    </reaction>
</comment>
<protein>
    <submittedName>
        <fullName evidence="12">Protein kinase, putative</fullName>
    </submittedName>
</protein>
<keyword evidence="3" id="KW-0808">Transferase</keyword>
<dbReference type="OrthoDB" id="248923at2759"/>
<evidence type="ECO:0000256" key="7">
    <source>
        <dbReference type="ARBA" id="ARBA00047899"/>
    </source>
</evidence>
<sequence>MTSSSSDMAVALRMSHSLLPLLLILSMALLYLHSNHEIHRDIRSGNILFNAHGQAKLSDFGLATSLIQNGQKRSAAVSMYGDACYMAPEMLTNNTGYTEKTDIWGLGLVLIELATGKMPYAGMKFMESMASIITKEPPTLSKDKHSSLICDFVNLCLNTNPKKRASAEDLADHKFPKTSRGSGAIATTILSQLAPLEQRYKILYENKTEQKMQKEKSFEKMEFDFFEGDNPNSGEKSPRSDDKNNDSDKESLDRVETHGRFTITRVGSCSDSKEMLGESPPPEKKKNPATEAISSQIRLLKFEIQSLESENEFISDRIHQIAMALQQIKASRGENE</sequence>
<evidence type="ECO:0000256" key="5">
    <source>
        <dbReference type="ARBA" id="ARBA00022777"/>
    </source>
</evidence>
<dbReference type="InterPro" id="IPR000719">
    <property type="entry name" value="Prot_kinase_dom"/>
</dbReference>
<name>A2FYJ2_TRIV3</name>
<dbReference type="SUPFAM" id="SSF56112">
    <property type="entry name" value="Protein kinase-like (PK-like)"/>
    <property type="match status" value="1"/>
</dbReference>
<dbReference type="Gene3D" id="1.10.510.10">
    <property type="entry name" value="Transferase(Phosphotransferase) domain 1"/>
    <property type="match status" value="1"/>
</dbReference>
<reference evidence="12" key="1">
    <citation type="submission" date="2006-10" db="EMBL/GenBank/DDBJ databases">
        <authorList>
            <person name="Amadeo P."/>
            <person name="Zhao Q."/>
            <person name="Wortman J."/>
            <person name="Fraser-Liggett C."/>
            <person name="Carlton J."/>
        </authorList>
    </citation>
    <scope>NUCLEOTIDE SEQUENCE</scope>
    <source>
        <strain evidence="12">G3</strain>
    </source>
</reference>
<evidence type="ECO:0000256" key="9">
    <source>
        <dbReference type="SAM" id="MobiDB-lite"/>
    </source>
</evidence>
<evidence type="ECO:0000313" key="13">
    <source>
        <dbReference type="Proteomes" id="UP000001542"/>
    </source>
</evidence>
<accession>A2FYJ2</accession>
<dbReference type="STRING" id="5722.A2FYJ2"/>
<keyword evidence="6" id="KW-0067">ATP-binding</keyword>
<keyword evidence="2" id="KW-0723">Serine/threonine-protein kinase</keyword>
<feature type="signal peptide" evidence="10">
    <location>
        <begin position="1"/>
        <end position="34"/>
    </location>
</feature>
<keyword evidence="10" id="KW-0732">Signal</keyword>
<dbReference type="InterPro" id="IPR050629">
    <property type="entry name" value="STE20/SPS1-PAK"/>
</dbReference>